<dbReference type="GO" id="GO:0016020">
    <property type="term" value="C:membrane"/>
    <property type="evidence" value="ECO:0007669"/>
    <property type="project" value="TreeGrafter"/>
</dbReference>
<evidence type="ECO:0000256" key="3">
    <source>
        <dbReference type="SAM" id="MobiDB-lite"/>
    </source>
</evidence>
<reference evidence="6 7" key="1">
    <citation type="journal article" date="2015" name="Genome Biol. Evol.">
        <title>The genome of winter moth (Operophtera brumata) provides a genomic perspective on sexual dimorphism and phenology.</title>
        <authorList>
            <person name="Derks M.F."/>
            <person name="Smit S."/>
            <person name="Salis L."/>
            <person name="Schijlen E."/>
            <person name="Bossers A."/>
            <person name="Mateman C."/>
            <person name="Pijl A.S."/>
            <person name="de Ridder D."/>
            <person name="Groenen M.A."/>
            <person name="Visser M.E."/>
            <person name="Megens H.J."/>
        </authorList>
    </citation>
    <scope>NUCLEOTIDE SEQUENCE [LARGE SCALE GENOMIC DNA]</scope>
    <source>
        <strain evidence="6">WM2013NL</strain>
        <tissue evidence="6">Head and thorax</tissue>
    </source>
</reference>
<feature type="compositionally biased region" description="Basic and acidic residues" evidence="3">
    <location>
        <begin position="25"/>
        <end position="48"/>
    </location>
</feature>
<dbReference type="GO" id="GO:0042626">
    <property type="term" value="F:ATPase-coupled transmembrane transporter activity"/>
    <property type="evidence" value="ECO:0007669"/>
    <property type="project" value="TreeGrafter"/>
</dbReference>
<dbReference type="STRING" id="104452.A0A0L7KC93"/>
<protein>
    <submittedName>
        <fullName evidence="6">Putative multidrug resistance-associated protein lethal</fullName>
    </submittedName>
</protein>
<feature type="non-terminal residue" evidence="6">
    <location>
        <position position="346"/>
    </location>
</feature>
<dbReference type="Proteomes" id="UP000037510">
    <property type="component" value="Unassembled WGS sequence"/>
</dbReference>
<dbReference type="CDD" id="cd03250">
    <property type="entry name" value="ABCC_MRP_domain1"/>
    <property type="match status" value="1"/>
</dbReference>
<dbReference type="PANTHER" id="PTHR24223:SF448">
    <property type="entry name" value="FI20146P1-RELATED"/>
    <property type="match status" value="1"/>
</dbReference>
<evidence type="ECO:0000256" key="1">
    <source>
        <dbReference type="ARBA" id="ARBA00022741"/>
    </source>
</evidence>
<keyword evidence="4" id="KW-1133">Transmembrane helix</keyword>
<dbReference type="InterPro" id="IPR017871">
    <property type="entry name" value="ABC_transporter-like_CS"/>
</dbReference>
<name>A0A0L7KC93_OPEBR</name>
<feature type="region of interest" description="Disordered" evidence="3">
    <location>
        <begin position="1"/>
        <end position="69"/>
    </location>
</feature>
<dbReference type="InterPro" id="IPR050173">
    <property type="entry name" value="ABC_transporter_C-like"/>
</dbReference>
<dbReference type="EMBL" id="JTDY01010169">
    <property type="protein sequence ID" value="KOB60524.1"/>
    <property type="molecule type" value="Genomic_DNA"/>
</dbReference>
<organism evidence="6 7">
    <name type="scientific">Operophtera brumata</name>
    <name type="common">Winter moth</name>
    <name type="synonym">Phalaena brumata</name>
    <dbReference type="NCBI Taxonomy" id="104452"/>
    <lineage>
        <taxon>Eukaryota</taxon>
        <taxon>Metazoa</taxon>
        <taxon>Ecdysozoa</taxon>
        <taxon>Arthropoda</taxon>
        <taxon>Hexapoda</taxon>
        <taxon>Insecta</taxon>
        <taxon>Pterygota</taxon>
        <taxon>Neoptera</taxon>
        <taxon>Endopterygota</taxon>
        <taxon>Lepidoptera</taxon>
        <taxon>Glossata</taxon>
        <taxon>Ditrysia</taxon>
        <taxon>Geometroidea</taxon>
        <taxon>Geometridae</taxon>
        <taxon>Larentiinae</taxon>
        <taxon>Operophtera</taxon>
    </lineage>
</organism>
<evidence type="ECO:0000256" key="2">
    <source>
        <dbReference type="ARBA" id="ARBA00022840"/>
    </source>
</evidence>
<feature type="domain" description="ABC transporter" evidence="5">
    <location>
        <begin position="77"/>
        <end position="311"/>
    </location>
</feature>
<feature type="transmembrane region" description="Helical" evidence="4">
    <location>
        <begin position="310"/>
        <end position="336"/>
    </location>
</feature>
<dbReference type="GO" id="GO:0016887">
    <property type="term" value="F:ATP hydrolysis activity"/>
    <property type="evidence" value="ECO:0007669"/>
    <property type="project" value="InterPro"/>
</dbReference>
<proteinExistence type="predicted"/>
<gene>
    <name evidence="6" type="ORF">OBRU01_25262</name>
</gene>
<evidence type="ECO:0000313" key="7">
    <source>
        <dbReference type="Proteomes" id="UP000037510"/>
    </source>
</evidence>
<keyword evidence="7" id="KW-1185">Reference proteome</keyword>
<dbReference type="GO" id="GO:0005524">
    <property type="term" value="F:ATP binding"/>
    <property type="evidence" value="ECO:0007669"/>
    <property type="project" value="UniProtKB-KW"/>
</dbReference>
<dbReference type="SUPFAM" id="SSF52540">
    <property type="entry name" value="P-loop containing nucleoside triphosphate hydrolases"/>
    <property type="match status" value="1"/>
</dbReference>
<dbReference type="Gene3D" id="3.40.50.300">
    <property type="entry name" value="P-loop containing nucleotide triphosphate hydrolases"/>
    <property type="match status" value="1"/>
</dbReference>
<dbReference type="InterPro" id="IPR003439">
    <property type="entry name" value="ABC_transporter-like_ATP-bd"/>
</dbReference>
<comment type="caution">
    <text evidence="6">The sequence shown here is derived from an EMBL/GenBank/DDBJ whole genome shotgun (WGS) entry which is preliminary data.</text>
</comment>
<dbReference type="PROSITE" id="PS00211">
    <property type="entry name" value="ABC_TRANSPORTER_1"/>
    <property type="match status" value="1"/>
</dbReference>
<dbReference type="Pfam" id="PF00005">
    <property type="entry name" value="ABC_tran"/>
    <property type="match status" value="1"/>
</dbReference>
<keyword evidence="2" id="KW-0067">ATP-binding</keyword>
<dbReference type="SMART" id="SM00382">
    <property type="entry name" value="AAA"/>
    <property type="match status" value="1"/>
</dbReference>
<keyword evidence="4" id="KW-0472">Membrane</keyword>
<dbReference type="InterPro" id="IPR027417">
    <property type="entry name" value="P-loop_NTPase"/>
</dbReference>
<keyword evidence="1" id="KW-0547">Nucleotide-binding</keyword>
<evidence type="ECO:0000256" key="4">
    <source>
        <dbReference type="SAM" id="Phobius"/>
    </source>
</evidence>
<sequence>MLYEDTSKPVPGLAEIQTSTKPKVKKEESRESLIPIKEDLGQLKDVSKDPGNTVPLESGEEDDQELSTRVEEDARGVRLKHATAKWVESHSENTLTDLSLTIKPGKLIAVIGPVGAGKSSLLHVLLRELPLLSGSVYLGGTVSYASQEPWLFAAMDRPRYNAVVRRCALDRDFSLFPHGDKTIVGERGVSLSGGQRARISLARSVYKRADIYLLDDPLSAVDAHVGRHLFESASGLDFASLLSRDEQDEEKKPLVEPQDADDSLHGSFRKRQMSIHSVSSVDNITATAPPDGGREEAELRTSGAVSSRVYGAYLAASGSALLVTLMVLVAVLAQLLGSGSDWWTSY</sequence>
<dbReference type="InterPro" id="IPR003593">
    <property type="entry name" value="AAA+_ATPase"/>
</dbReference>
<keyword evidence="4" id="KW-0812">Transmembrane</keyword>
<evidence type="ECO:0000259" key="5">
    <source>
        <dbReference type="PROSITE" id="PS50893"/>
    </source>
</evidence>
<accession>A0A0L7KC93</accession>
<dbReference type="PANTHER" id="PTHR24223">
    <property type="entry name" value="ATP-BINDING CASSETTE SUB-FAMILY C"/>
    <property type="match status" value="1"/>
</dbReference>
<evidence type="ECO:0000313" key="6">
    <source>
        <dbReference type="EMBL" id="KOB60524.1"/>
    </source>
</evidence>
<dbReference type="AlphaFoldDB" id="A0A0L7KC93"/>
<dbReference type="PROSITE" id="PS50893">
    <property type="entry name" value="ABC_TRANSPORTER_2"/>
    <property type="match status" value="1"/>
</dbReference>